<keyword evidence="8 14" id="KW-0227">DNA damage</keyword>
<dbReference type="FunFam" id="1.10.340.30:FF:000002">
    <property type="entry name" value="Adenine DNA glycosylase"/>
    <property type="match status" value="1"/>
</dbReference>
<comment type="function">
    <text evidence="2">Adenine glycosylase active on G-A mispairs. MutY also corrects error-prone DNA synthesis past GO lesions which are due to the oxidatively damaged form of guanine: 7,8-dihydro-8-oxoguanine (8-oxo-dGTP).</text>
</comment>
<dbReference type="KEGG" id="aon:DEH84_10790"/>
<feature type="domain" description="HhH-GPD" evidence="15">
    <location>
        <begin position="53"/>
        <end position="206"/>
    </location>
</feature>
<dbReference type="CDD" id="cd00056">
    <property type="entry name" value="ENDO3c"/>
    <property type="match status" value="1"/>
</dbReference>
<dbReference type="PANTHER" id="PTHR42944">
    <property type="entry name" value="ADENINE DNA GLYCOSYLASE"/>
    <property type="match status" value="1"/>
</dbReference>
<keyword evidence="12" id="KW-0234">DNA repair</keyword>
<gene>
    <name evidence="16" type="primary">mutY</name>
    <name evidence="16" type="ORF">DEH84_10790</name>
</gene>
<evidence type="ECO:0000256" key="5">
    <source>
        <dbReference type="ARBA" id="ARBA00022023"/>
    </source>
</evidence>
<evidence type="ECO:0000259" key="15">
    <source>
        <dbReference type="SMART" id="SM00478"/>
    </source>
</evidence>
<dbReference type="Pfam" id="PF00730">
    <property type="entry name" value="HhH-GPD"/>
    <property type="match status" value="1"/>
</dbReference>
<evidence type="ECO:0000313" key="17">
    <source>
        <dbReference type="Proteomes" id="UP000244892"/>
    </source>
</evidence>
<dbReference type="InterPro" id="IPR005760">
    <property type="entry name" value="A/G_AdeGlyc_MutY"/>
</dbReference>
<dbReference type="InterPro" id="IPR029119">
    <property type="entry name" value="MutY_C"/>
</dbReference>
<dbReference type="SUPFAM" id="SSF48150">
    <property type="entry name" value="DNA-glycosylase"/>
    <property type="match status" value="1"/>
</dbReference>
<protein>
    <recommendedName>
        <fullName evidence="5 14">Adenine DNA glycosylase</fullName>
        <ecNumber evidence="4 14">3.2.2.31</ecNumber>
    </recommendedName>
</protein>
<evidence type="ECO:0000256" key="1">
    <source>
        <dbReference type="ARBA" id="ARBA00000843"/>
    </source>
</evidence>
<reference evidence="16 17" key="1">
    <citation type="submission" date="2018-05" db="EMBL/GenBank/DDBJ databases">
        <title>complete genome sequence of Aquabacterium olei NBRC 110486.</title>
        <authorList>
            <person name="Tang B."/>
            <person name="Chang J."/>
            <person name="Zhang L."/>
            <person name="Yang H."/>
        </authorList>
    </citation>
    <scope>NUCLEOTIDE SEQUENCE [LARGE SCALE GENOMIC DNA]</scope>
    <source>
        <strain evidence="16 17">NBRC 110486</strain>
    </source>
</reference>
<dbReference type="SUPFAM" id="SSF55811">
    <property type="entry name" value="Nudix"/>
    <property type="match status" value="1"/>
</dbReference>
<comment type="cofactor">
    <cofactor evidence="14">
        <name>[4Fe-4S] cluster</name>
        <dbReference type="ChEBI" id="CHEBI:49883"/>
    </cofactor>
    <text evidence="14">Binds 1 [4Fe-4S] cluster.</text>
</comment>
<keyword evidence="9" id="KW-0378">Hydrolase</keyword>
<dbReference type="InterPro" id="IPR011257">
    <property type="entry name" value="DNA_glycosylase"/>
</dbReference>
<evidence type="ECO:0000256" key="6">
    <source>
        <dbReference type="ARBA" id="ARBA00022485"/>
    </source>
</evidence>
<evidence type="ECO:0000256" key="10">
    <source>
        <dbReference type="ARBA" id="ARBA00023004"/>
    </source>
</evidence>
<dbReference type="PROSITE" id="PS00764">
    <property type="entry name" value="ENDONUCLEASE_III_1"/>
    <property type="match status" value="1"/>
</dbReference>
<dbReference type="OrthoDB" id="9802365at2"/>
<dbReference type="EMBL" id="CP029210">
    <property type="protein sequence ID" value="AWI53859.1"/>
    <property type="molecule type" value="Genomic_DNA"/>
</dbReference>
<dbReference type="AlphaFoldDB" id="A0A2U8FS65"/>
<keyword evidence="17" id="KW-1185">Reference proteome</keyword>
<dbReference type="InterPro" id="IPR015797">
    <property type="entry name" value="NUDIX_hydrolase-like_dom_sf"/>
</dbReference>
<keyword evidence="10 14" id="KW-0408">Iron</keyword>
<dbReference type="GO" id="GO:0051539">
    <property type="term" value="F:4 iron, 4 sulfur cluster binding"/>
    <property type="evidence" value="ECO:0007669"/>
    <property type="project" value="UniProtKB-UniRule"/>
</dbReference>
<accession>A0A2U8FS65</accession>
<dbReference type="Gene3D" id="3.90.79.10">
    <property type="entry name" value="Nucleoside Triphosphate Pyrophosphohydrolase"/>
    <property type="match status" value="1"/>
</dbReference>
<dbReference type="InterPro" id="IPR003651">
    <property type="entry name" value="Endonuclease3_FeS-loop_motif"/>
</dbReference>
<evidence type="ECO:0000256" key="11">
    <source>
        <dbReference type="ARBA" id="ARBA00023014"/>
    </source>
</evidence>
<dbReference type="GO" id="GO:0032357">
    <property type="term" value="F:oxidized purine DNA binding"/>
    <property type="evidence" value="ECO:0007669"/>
    <property type="project" value="TreeGrafter"/>
</dbReference>
<evidence type="ECO:0000256" key="7">
    <source>
        <dbReference type="ARBA" id="ARBA00022723"/>
    </source>
</evidence>
<evidence type="ECO:0000256" key="13">
    <source>
        <dbReference type="ARBA" id="ARBA00023295"/>
    </source>
</evidence>
<keyword evidence="6" id="KW-0004">4Fe-4S</keyword>
<dbReference type="Pfam" id="PF14815">
    <property type="entry name" value="NUDIX_4"/>
    <property type="match status" value="1"/>
</dbReference>
<dbReference type="InterPro" id="IPR003265">
    <property type="entry name" value="HhH-GPD_domain"/>
</dbReference>
<evidence type="ECO:0000256" key="3">
    <source>
        <dbReference type="ARBA" id="ARBA00008343"/>
    </source>
</evidence>
<dbReference type="GO" id="GO:0006284">
    <property type="term" value="P:base-excision repair"/>
    <property type="evidence" value="ECO:0007669"/>
    <property type="project" value="UniProtKB-UniRule"/>
</dbReference>
<dbReference type="EC" id="3.2.2.31" evidence="4 14"/>
<keyword evidence="11" id="KW-0411">Iron-sulfur</keyword>
<dbReference type="GO" id="GO:0034039">
    <property type="term" value="F:8-oxo-7,8-dihydroguanine DNA N-glycosylase activity"/>
    <property type="evidence" value="ECO:0007669"/>
    <property type="project" value="TreeGrafter"/>
</dbReference>
<dbReference type="InterPro" id="IPR044298">
    <property type="entry name" value="MIG/MutY"/>
</dbReference>
<keyword evidence="7" id="KW-0479">Metal-binding</keyword>
<evidence type="ECO:0000256" key="14">
    <source>
        <dbReference type="RuleBase" id="RU365096"/>
    </source>
</evidence>
<dbReference type="GO" id="GO:0035485">
    <property type="term" value="F:adenine/guanine mispair binding"/>
    <property type="evidence" value="ECO:0007669"/>
    <property type="project" value="TreeGrafter"/>
</dbReference>
<evidence type="ECO:0000313" key="16">
    <source>
        <dbReference type="EMBL" id="AWI53859.1"/>
    </source>
</evidence>
<dbReference type="Gene3D" id="1.10.1670.10">
    <property type="entry name" value="Helix-hairpin-Helix base-excision DNA repair enzymes (C-terminal)"/>
    <property type="match status" value="1"/>
</dbReference>
<name>A0A2U8FS65_9BURK</name>
<evidence type="ECO:0000256" key="2">
    <source>
        <dbReference type="ARBA" id="ARBA00002933"/>
    </source>
</evidence>
<dbReference type="Pfam" id="PF00633">
    <property type="entry name" value="HHH"/>
    <property type="match status" value="1"/>
</dbReference>
<comment type="catalytic activity">
    <reaction evidence="1 14">
        <text>Hydrolyzes free adenine bases from 7,8-dihydro-8-oxoguanine:adenine mismatched double-stranded DNA, leaving an apurinic site.</text>
        <dbReference type="EC" id="3.2.2.31"/>
    </reaction>
</comment>
<dbReference type="SMART" id="SM00478">
    <property type="entry name" value="ENDO3c"/>
    <property type="match status" value="1"/>
</dbReference>
<dbReference type="GO" id="GO:0000701">
    <property type="term" value="F:purine-specific mismatch base pair DNA N-glycosylase activity"/>
    <property type="evidence" value="ECO:0007669"/>
    <property type="project" value="UniProtKB-EC"/>
</dbReference>
<keyword evidence="13 14" id="KW-0326">Glycosidase</keyword>
<dbReference type="Proteomes" id="UP000244892">
    <property type="component" value="Chromosome"/>
</dbReference>
<sequence>MSVRTADDLLRDAQQVSPVLAERLVAWQRLEGRHHLPWQKVQDPYRVWLSEIMLQQTQVSTVLGYFDRFLTRFPDVAALAAAPQDEVMALWAGLGYYSRARNLHRCAQAVVAEHGGVFPNTAAVLQTLPGIGPSTASAIASFCFNERISIMDGNVKRVLGRVLAWGEDLSVKGHERALWAAAQQVLPERAEDMPAYTQGLMDLGATLCTPRKPACLTCPWSDLCLGRRDGDPERFPVKGRKLVRGERESWLPWLEWQAQVWLQQMPETGVWGGLWTLPLLESEADLQSLLGALAGRAEAQPRSKHVLTHLDWWLNPRRLVLNDALEASVLAEALKARVPSGRWVPLNELANWGLPAPVKRWLVG</sequence>
<dbReference type="InterPro" id="IPR000445">
    <property type="entry name" value="HhH_motif"/>
</dbReference>
<organism evidence="16 17">
    <name type="scientific">Aquabacterium olei</name>
    <dbReference type="NCBI Taxonomy" id="1296669"/>
    <lineage>
        <taxon>Bacteria</taxon>
        <taxon>Pseudomonadati</taxon>
        <taxon>Pseudomonadota</taxon>
        <taxon>Betaproteobacteria</taxon>
        <taxon>Burkholderiales</taxon>
        <taxon>Aquabacterium</taxon>
    </lineage>
</organism>
<evidence type="ECO:0000256" key="8">
    <source>
        <dbReference type="ARBA" id="ARBA00022763"/>
    </source>
</evidence>
<proteinExistence type="inferred from homology"/>
<dbReference type="CDD" id="cd03431">
    <property type="entry name" value="NUDIX_DNA_Glycosylase_C-MutY"/>
    <property type="match status" value="1"/>
</dbReference>
<dbReference type="Gene3D" id="1.10.340.30">
    <property type="entry name" value="Hypothetical protein, domain 2"/>
    <property type="match status" value="1"/>
</dbReference>
<evidence type="ECO:0000256" key="4">
    <source>
        <dbReference type="ARBA" id="ARBA00012045"/>
    </source>
</evidence>
<evidence type="ECO:0000256" key="12">
    <source>
        <dbReference type="ARBA" id="ARBA00023204"/>
    </source>
</evidence>
<dbReference type="RefSeq" id="WP_109036856.1">
    <property type="nucleotide sequence ID" value="NZ_CP029210.1"/>
</dbReference>
<dbReference type="GO" id="GO:0006298">
    <property type="term" value="P:mismatch repair"/>
    <property type="evidence" value="ECO:0007669"/>
    <property type="project" value="TreeGrafter"/>
</dbReference>
<dbReference type="PANTHER" id="PTHR42944:SF1">
    <property type="entry name" value="ADENINE DNA GLYCOSYLASE"/>
    <property type="match status" value="1"/>
</dbReference>
<comment type="similarity">
    <text evidence="3 14">Belongs to the Nth/MutY family.</text>
</comment>
<dbReference type="GO" id="GO:0046872">
    <property type="term" value="F:metal ion binding"/>
    <property type="evidence" value="ECO:0007669"/>
    <property type="project" value="UniProtKB-UniRule"/>
</dbReference>
<dbReference type="InterPro" id="IPR004035">
    <property type="entry name" value="Endouclease-III_FeS-bd_BS"/>
</dbReference>
<dbReference type="NCBIfam" id="TIGR01084">
    <property type="entry name" value="mutY"/>
    <property type="match status" value="1"/>
</dbReference>
<evidence type="ECO:0000256" key="9">
    <source>
        <dbReference type="ARBA" id="ARBA00022801"/>
    </source>
</evidence>
<dbReference type="Pfam" id="PF10576">
    <property type="entry name" value="EndIII_4Fe-2S"/>
    <property type="match status" value="1"/>
</dbReference>
<dbReference type="InterPro" id="IPR023170">
    <property type="entry name" value="HhH_base_excis_C"/>
</dbReference>